<evidence type="ECO:0000313" key="1">
    <source>
        <dbReference type="EMBL" id="RBP45890.1"/>
    </source>
</evidence>
<dbReference type="Proteomes" id="UP000253426">
    <property type="component" value="Unassembled WGS sequence"/>
</dbReference>
<dbReference type="OrthoDB" id="179386at2"/>
<organism evidence="1 2">
    <name type="scientific">Roseimicrobium gellanilyticum</name>
    <dbReference type="NCBI Taxonomy" id="748857"/>
    <lineage>
        <taxon>Bacteria</taxon>
        <taxon>Pseudomonadati</taxon>
        <taxon>Verrucomicrobiota</taxon>
        <taxon>Verrucomicrobiia</taxon>
        <taxon>Verrucomicrobiales</taxon>
        <taxon>Verrucomicrobiaceae</taxon>
        <taxon>Roseimicrobium</taxon>
    </lineage>
</organism>
<evidence type="ECO:0008006" key="3">
    <source>
        <dbReference type="Google" id="ProtNLM"/>
    </source>
</evidence>
<dbReference type="SUPFAM" id="SSF52374">
    <property type="entry name" value="Nucleotidylyl transferase"/>
    <property type="match status" value="1"/>
</dbReference>
<reference evidence="1 2" key="1">
    <citation type="submission" date="2018-06" db="EMBL/GenBank/DDBJ databases">
        <title>Genomic Encyclopedia of Type Strains, Phase IV (KMG-IV): sequencing the most valuable type-strain genomes for metagenomic binning, comparative biology and taxonomic classification.</title>
        <authorList>
            <person name="Goeker M."/>
        </authorList>
    </citation>
    <scope>NUCLEOTIDE SEQUENCE [LARGE SCALE GENOMIC DNA]</scope>
    <source>
        <strain evidence="1 2">DSM 25532</strain>
    </source>
</reference>
<sequence>MKEEELDTHHKALKINLDKRWYGTLAEIGAGQEVVRWFFRVGGAAGTVAKSISAYDMVVSDAIYGGTERYVSRSRLQSMLDHEYELNVERLSDKRGDSTAFFAFADTVVARSFKGGNECHGWMGLKFQSRPRDEASQICIHVRMLDTEAALQQEALGVVGVNLLYGAFFLHHDPDKLVESLLDKLTVGRIEIDAIEFQGIEFRAVDNRLISLKLVQLGLSGAAMFGPRGEVLQPSDVLYKKAVMVERGSFRPPTHVNLDMLECALEKFQQDPAVKGKEVLPLYELTMRNLISEGNAVDRRDFLARADVLAACGVNVLISDYFEYYRLAAYLAWRTKERIGIVMGVPSLTELFEEKYYTQLPGGILESFGRLFKNDLKLYVYPLQRDASDFLTTVQNLEVAPELRKLYGYLADRGSFVELDNYNPEYLKFFSRDALKKIAAGDESWREMVPQAVADIIVQRGFFGYRA</sequence>
<gene>
    <name evidence="1" type="ORF">DES53_102274</name>
</gene>
<accession>A0A366HQG1</accession>
<comment type="caution">
    <text evidence="1">The sequence shown here is derived from an EMBL/GenBank/DDBJ whole genome shotgun (WGS) entry which is preliminary data.</text>
</comment>
<dbReference type="EMBL" id="QNRR01000002">
    <property type="protein sequence ID" value="RBP45890.1"/>
    <property type="molecule type" value="Genomic_DNA"/>
</dbReference>
<proteinExistence type="predicted"/>
<name>A0A366HQG1_9BACT</name>
<dbReference type="AlphaFoldDB" id="A0A366HQG1"/>
<protein>
    <recommendedName>
        <fullName evidence="3">TonB-dependent receptor</fullName>
    </recommendedName>
</protein>
<dbReference type="RefSeq" id="WP_113957455.1">
    <property type="nucleotide sequence ID" value="NZ_QNRR01000002.1"/>
</dbReference>
<evidence type="ECO:0000313" key="2">
    <source>
        <dbReference type="Proteomes" id="UP000253426"/>
    </source>
</evidence>
<keyword evidence="2" id="KW-1185">Reference proteome</keyword>